<keyword evidence="4" id="KW-0677">Repeat</keyword>
<dbReference type="Pfam" id="PF00041">
    <property type="entry name" value="fn3"/>
    <property type="match status" value="3"/>
</dbReference>
<dbReference type="CDD" id="cd00063">
    <property type="entry name" value="FN3"/>
    <property type="match status" value="4"/>
</dbReference>
<dbReference type="CDD" id="cd00096">
    <property type="entry name" value="Ig"/>
    <property type="match status" value="1"/>
</dbReference>
<dbReference type="SUPFAM" id="SSF49265">
    <property type="entry name" value="Fibronectin type III"/>
    <property type="match status" value="2"/>
</dbReference>
<feature type="domain" description="Ig-like" evidence="16">
    <location>
        <begin position="725"/>
        <end position="820"/>
    </location>
</feature>
<protein>
    <recommendedName>
        <fullName evidence="20">Down syndrome cell adhesion molecule-like protein Dscam2</fullName>
    </recommendedName>
</protein>
<dbReference type="Pfam" id="PF07679">
    <property type="entry name" value="I-set"/>
    <property type="match status" value="3"/>
</dbReference>
<dbReference type="PRINTS" id="PR00014">
    <property type="entry name" value="FNTYPEIII"/>
</dbReference>
<dbReference type="InterPro" id="IPR003598">
    <property type="entry name" value="Ig_sub2"/>
</dbReference>
<feature type="domain" description="Ig-like" evidence="16">
    <location>
        <begin position="530"/>
        <end position="619"/>
    </location>
</feature>
<evidence type="ECO:0000256" key="3">
    <source>
        <dbReference type="ARBA" id="ARBA00022729"/>
    </source>
</evidence>
<dbReference type="GO" id="GO:0007399">
    <property type="term" value="P:nervous system development"/>
    <property type="evidence" value="ECO:0007669"/>
    <property type="project" value="UniProtKB-KW"/>
</dbReference>
<dbReference type="InterPro" id="IPR056754">
    <property type="entry name" value="DSCAM/DSCAML_C"/>
</dbReference>
<keyword evidence="9 15" id="KW-0472">Membrane</keyword>
<dbReference type="InterPro" id="IPR013106">
    <property type="entry name" value="Ig_V-set"/>
</dbReference>
<organism evidence="18 19">
    <name type="scientific">Amblyomma americanum</name>
    <name type="common">Lone star tick</name>
    <dbReference type="NCBI Taxonomy" id="6943"/>
    <lineage>
        <taxon>Eukaryota</taxon>
        <taxon>Metazoa</taxon>
        <taxon>Ecdysozoa</taxon>
        <taxon>Arthropoda</taxon>
        <taxon>Chelicerata</taxon>
        <taxon>Arachnida</taxon>
        <taxon>Acari</taxon>
        <taxon>Parasitiformes</taxon>
        <taxon>Ixodida</taxon>
        <taxon>Ixodoidea</taxon>
        <taxon>Ixodidae</taxon>
        <taxon>Amblyomminae</taxon>
        <taxon>Amblyomma</taxon>
    </lineage>
</organism>
<dbReference type="FunFam" id="2.60.40.10:FF:000017">
    <property type="entry name" value="Down syndrome cell adhesion molecule b"/>
    <property type="match status" value="1"/>
</dbReference>
<evidence type="ECO:0000256" key="2">
    <source>
        <dbReference type="ARBA" id="ARBA00022692"/>
    </source>
</evidence>
<sequence>MTSAQRHKKASNANCGPSFLLLLAVVQQQYEIRVYDDFVIRMNTGVLRCHVPNHVKEYVIVTSWVRSDGFIISVQAIPDENSKYVAFTTGELHVRRAGPEDSHHSFQCQTKDTLTGAVASSITAGKLVITEPHSSIPAKVIHWSRQVEGPQGSTLFVPCEAQGHPQPSYRWFRQYGARLRPLLPLTEPGIVLVGGTLVLRRASVQDSATYVCVVSNGAGAEEKNEMQVLVTEPLDVQMWSRTREVRSGESVTLNCSVSGFPVRTVTWSKDGRPITSGPGTPSTAASSAGSALFRRVLMLNRYALRIQAAQSGDSGVYQCHAANERDSAQSHVYVHVKSEPPVLVSHFDDIVVRRDEPVSLRCAATGTPLPQITWSVYGVQVQDSSRVRVGDYVSRDGSVISFVNITRVRPEDGGAYRCEASNENGADAHSGRLNVLGPPAVHAMHNRTVVAGRRAVLHCPYSGYPITRVVWRKDGKSLPSSKRVMPYQNGSLVLETVSRKDDEGRYSCTVRNEHGAEARNHLHLRVLVPPSITPFSFPEKPQLGSRASVTCSVPEGDAPIRLSWLRDGVPLESAPGRDGVSFGHVDDFISTLVFKSLREEHTAVYTCLAANEAAAVNFSAPLVVYAPPRWRLEPADTTVTTGERVILDCQADGTPEPRVRWKKSAGLQSTEFRTVISSSRMQALVNGSLVIQEVETSDAGGYMCEASNGVGLPLYTVVQVNVRAPAKVRQRFMSHMAGRGQAVKLRCEATGDGPISFFWSKDNKPIKAFSSPRYSVKDHSGEDTPWSELVILLAEKNDTGTIKCEVSNAYGHDEQVTHLSIQDRPDQPPRPEALNVLSRSVTILWKSPSDGNSPISKYIVQYKRSIESWEKQLSEMVAEADQSQVTVQDLHPLTEYNFRVLAENAIGIGPPSDALTVITDGEVPATPPQSVKVTAVSSRRVEVSWKPPPVHLQYGDIQGYYVGYRVHGSTEPYVFKTITGSPGASSTGTGGSTLTRCVVDNLQRATAYAVVVQAYNEKGAGPLSDEIMVQTHEHDPPPPPVVTVTTRTTDSIELTWTPQDHGTEVVEGYVARYRIHDGAEWSEVSLGPDKRSYLLEGLQCGTAYSLSVLSYNRHGRSESEELLQVKTEGTAPQAPSPKAAVLPNVTLLGLVLAAWRDGGCPISHFFVQYRPRDEPDWTLLSSRVLPDRDVVPVTDLVPGTWYQLLVVAYNSAGSTKAEYTVATLTLAGNPLEPDKISEAGRESSAHRYRSLSIIVPVCCSIIVLMAVTVAIMVLVCRRRSSGSPPSAISTYEGVRICEDLKMDSFAMSELEKARGPFGGGAGDGADAGSREYYPSPYASSKLPDISRRGSAGDDGDDPCARAVSAADPSMSPYASARMVEHAYDVPQHPRDNSRSRGFKSDIKNALCNDKLQNHIELCKKDHRQPFHWFCLPLVRVGRVRPTRQGSMTTETETRTEQEPGRYADEEEDAKYPVSEWIVGKRFRLRRLRSILSETTLEHKGRTIKSSCIMKGNVQLQASSDVRKCCVSTDFNSLQQPPPGRSMLPSTIIICVISFSPIPRTGSCLRMKVM</sequence>
<feature type="region of interest" description="Disordered" evidence="14">
    <location>
        <begin position="1336"/>
        <end position="1365"/>
    </location>
</feature>
<evidence type="ECO:0000256" key="1">
    <source>
        <dbReference type="ARBA" id="ARBA00004479"/>
    </source>
</evidence>
<keyword evidence="5" id="KW-0130">Cell adhesion</keyword>
<feature type="domain" description="Fibronectin type-III" evidence="17">
    <location>
        <begin position="1131"/>
        <end position="1228"/>
    </location>
</feature>
<evidence type="ECO:0000256" key="6">
    <source>
        <dbReference type="ARBA" id="ARBA00022902"/>
    </source>
</evidence>
<comment type="caution">
    <text evidence="18">The sequence shown here is derived from an EMBL/GenBank/DDBJ whole genome shotgun (WGS) entry which is preliminary data.</text>
</comment>
<dbReference type="Pfam" id="PF13927">
    <property type="entry name" value="Ig_3"/>
    <property type="match status" value="4"/>
</dbReference>
<dbReference type="SMART" id="SM00409">
    <property type="entry name" value="IG"/>
    <property type="match status" value="7"/>
</dbReference>
<feature type="domain" description="Fibronectin type-III" evidence="17">
    <location>
        <begin position="825"/>
        <end position="922"/>
    </location>
</feature>
<dbReference type="InterPro" id="IPR036179">
    <property type="entry name" value="Ig-like_dom_sf"/>
</dbReference>
<feature type="domain" description="Fibronectin type-III" evidence="17">
    <location>
        <begin position="1036"/>
        <end position="1130"/>
    </location>
</feature>
<evidence type="ECO:0000259" key="16">
    <source>
        <dbReference type="PROSITE" id="PS50835"/>
    </source>
</evidence>
<evidence type="ECO:0008006" key="20">
    <source>
        <dbReference type="Google" id="ProtNLM"/>
    </source>
</evidence>
<evidence type="ECO:0000256" key="13">
    <source>
        <dbReference type="SAM" id="Coils"/>
    </source>
</evidence>
<evidence type="ECO:0000256" key="11">
    <source>
        <dbReference type="ARBA" id="ARBA00023319"/>
    </source>
</evidence>
<name>A0AAQ4EPV1_AMBAM</name>
<dbReference type="Proteomes" id="UP001321473">
    <property type="component" value="Unassembled WGS sequence"/>
</dbReference>
<gene>
    <name evidence="18" type="ORF">V5799_029914</name>
</gene>
<dbReference type="SMART" id="SM00406">
    <property type="entry name" value="IGv"/>
    <property type="match status" value="5"/>
</dbReference>
<evidence type="ECO:0000256" key="9">
    <source>
        <dbReference type="ARBA" id="ARBA00023136"/>
    </source>
</evidence>
<feature type="domain" description="Ig-like" evidence="16">
    <location>
        <begin position="132"/>
        <end position="231"/>
    </location>
</feature>
<proteinExistence type="predicted"/>
<keyword evidence="19" id="KW-1185">Reference proteome</keyword>
<accession>A0AAQ4EPV1</accession>
<comment type="subcellular location">
    <subcellularLocation>
        <location evidence="1">Membrane</location>
        <topology evidence="1">Single-pass type I membrane protein</topology>
    </subcellularLocation>
    <subcellularLocation>
        <location evidence="12">Synapse</location>
    </subcellularLocation>
</comment>
<dbReference type="Pfam" id="PF25059">
    <property type="entry name" value="FN3_DSCAM-DSCAML_C"/>
    <property type="match status" value="1"/>
</dbReference>
<keyword evidence="10" id="KW-1015">Disulfide bond</keyword>
<dbReference type="InterPro" id="IPR003961">
    <property type="entry name" value="FN3_dom"/>
</dbReference>
<dbReference type="PROSITE" id="PS50835">
    <property type="entry name" value="IG_LIKE"/>
    <property type="match status" value="8"/>
</dbReference>
<dbReference type="FunFam" id="2.60.40.10:FF:000104">
    <property type="entry name" value="Down syndrome cell adhesion molecule b"/>
    <property type="match status" value="1"/>
</dbReference>
<evidence type="ECO:0000259" key="17">
    <source>
        <dbReference type="PROSITE" id="PS50853"/>
    </source>
</evidence>
<keyword evidence="11" id="KW-0393">Immunoglobulin domain</keyword>
<dbReference type="GO" id="GO:0098609">
    <property type="term" value="P:cell-cell adhesion"/>
    <property type="evidence" value="ECO:0007669"/>
    <property type="project" value="TreeGrafter"/>
</dbReference>
<evidence type="ECO:0000313" key="18">
    <source>
        <dbReference type="EMBL" id="KAK8776741.1"/>
    </source>
</evidence>
<evidence type="ECO:0000256" key="5">
    <source>
        <dbReference type="ARBA" id="ARBA00022889"/>
    </source>
</evidence>
<dbReference type="SMART" id="SM00060">
    <property type="entry name" value="FN3"/>
    <property type="match status" value="4"/>
</dbReference>
<evidence type="ECO:0000313" key="19">
    <source>
        <dbReference type="Proteomes" id="UP001321473"/>
    </source>
</evidence>
<feature type="domain" description="Ig-like" evidence="16">
    <location>
        <begin position="17"/>
        <end position="123"/>
    </location>
</feature>
<dbReference type="GO" id="GO:0030154">
    <property type="term" value="P:cell differentiation"/>
    <property type="evidence" value="ECO:0007669"/>
    <property type="project" value="UniProtKB-ARBA"/>
</dbReference>
<dbReference type="InterPro" id="IPR003599">
    <property type="entry name" value="Ig_sub"/>
</dbReference>
<dbReference type="PROSITE" id="PS50853">
    <property type="entry name" value="FN3"/>
    <property type="match status" value="4"/>
</dbReference>
<evidence type="ECO:0000256" key="12">
    <source>
        <dbReference type="ARBA" id="ARBA00034103"/>
    </source>
</evidence>
<dbReference type="GO" id="GO:0005886">
    <property type="term" value="C:plasma membrane"/>
    <property type="evidence" value="ECO:0007669"/>
    <property type="project" value="UniProtKB-SubCell"/>
</dbReference>
<keyword evidence="7 15" id="KW-1133">Transmembrane helix</keyword>
<keyword evidence="2 15" id="KW-0812">Transmembrane</keyword>
<dbReference type="PANTHER" id="PTHR44170:SF6">
    <property type="entry name" value="CONTACTIN"/>
    <property type="match status" value="1"/>
</dbReference>
<dbReference type="SUPFAM" id="SSF48726">
    <property type="entry name" value="Immunoglobulin"/>
    <property type="match status" value="7"/>
</dbReference>
<dbReference type="FunFam" id="2.60.40.10:FF:000028">
    <property type="entry name" value="Neuronal cell adhesion molecule"/>
    <property type="match status" value="1"/>
</dbReference>
<evidence type="ECO:0000256" key="7">
    <source>
        <dbReference type="ARBA" id="ARBA00022989"/>
    </source>
</evidence>
<evidence type="ECO:0000256" key="10">
    <source>
        <dbReference type="ARBA" id="ARBA00023157"/>
    </source>
</evidence>
<feature type="domain" description="Ig-like" evidence="16">
    <location>
        <begin position="340"/>
        <end position="434"/>
    </location>
</feature>
<evidence type="ECO:0000256" key="8">
    <source>
        <dbReference type="ARBA" id="ARBA00023018"/>
    </source>
</evidence>
<dbReference type="FunFam" id="2.60.40.10:FF:000333">
    <property type="entry name" value="Down syndrome cell adhesion molecule"/>
    <property type="match status" value="1"/>
</dbReference>
<dbReference type="InterPro" id="IPR013783">
    <property type="entry name" value="Ig-like_fold"/>
</dbReference>
<feature type="domain" description="Ig-like" evidence="16">
    <location>
        <begin position="233"/>
        <end position="335"/>
    </location>
</feature>
<keyword evidence="8" id="KW-0770">Synapse</keyword>
<dbReference type="InterPro" id="IPR013098">
    <property type="entry name" value="Ig_I-set"/>
</dbReference>
<evidence type="ECO:0000256" key="14">
    <source>
        <dbReference type="SAM" id="MobiDB-lite"/>
    </source>
</evidence>
<reference evidence="18 19" key="1">
    <citation type="journal article" date="2023" name="Arcadia Sci">
        <title>De novo assembly of a long-read Amblyomma americanum tick genome.</title>
        <authorList>
            <person name="Chou S."/>
            <person name="Poskanzer K.E."/>
            <person name="Rollins M."/>
            <person name="Thuy-Boun P.S."/>
        </authorList>
    </citation>
    <scope>NUCLEOTIDE SEQUENCE [LARGE SCALE GENOMIC DNA]</scope>
    <source>
        <strain evidence="18">F_SG_1</strain>
        <tissue evidence="18">Salivary glands</tissue>
    </source>
</reference>
<keyword evidence="6" id="KW-0524">Neurogenesis</keyword>
<feature type="coiled-coil region" evidence="13">
    <location>
        <begin position="859"/>
        <end position="886"/>
    </location>
</feature>
<dbReference type="SMART" id="SM00408">
    <property type="entry name" value="IGc2"/>
    <property type="match status" value="7"/>
</dbReference>
<dbReference type="Gene3D" id="2.60.40.10">
    <property type="entry name" value="Immunoglobulins"/>
    <property type="match status" value="12"/>
</dbReference>
<dbReference type="GO" id="GO:0045202">
    <property type="term" value="C:synapse"/>
    <property type="evidence" value="ECO:0007669"/>
    <property type="project" value="UniProtKB-SubCell"/>
</dbReference>
<evidence type="ECO:0000256" key="15">
    <source>
        <dbReference type="SAM" id="Phobius"/>
    </source>
</evidence>
<feature type="region of interest" description="Disordered" evidence="14">
    <location>
        <begin position="1443"/>
        <end position="1465"/>
    </location>
</feature>
<dbReference type="InterPro" id="IPR007110">
    <property type="entry name" value="Ig-like_dom"/>
</dbReference>
<feature type="domain" description="Ig-like" evidence="16">
    <location>
        <begin position="438"/>
        <end position="523"/>
    </location>
</feature>
<dbReference type="GO" id="GO:0009653">
    <property type="term" value="P:anatomical structure morphogenesis"/>
    <property type="evidence" value="ECO:0007669"/>
    <property type="project" value="UniProtKB-ARBA"/>
</dbReference>
<dbReference type="InterPro" id="IPR036116">
    <property type="entry name" value="FN3_sf"/>
</dbReference>
<feature type="compositionally biased region" description="Basic and acidic residues" evidence="14">
    <location>
        <begin position="1451"/>
        <end position="1463"/>
    </location>
</feature>
<feature type="domain" description="Fibronectin type-III" evidence="17">
    <location>
        <begin position="927"/>
        <end position="1034"/>
    </location>
</feature>
<feature type="transmembrane region" description="Helical" evidence="15">
    <location>
        <begin position="1253"/>
        <end position="1276"/>
    </location>
</feature>
<feature type="domain" description="Ig-like" evidence="16">
    <location>
        <begin position="628"/>
        <end position="709"/>
    </location>
</feature>
<dbReference type="EMBL" id="JARKHS020012602">
    <property type="protein sequence ID" value="KAK8776741.1"/>
    <property type="molecule type" value="Genomic_DNA"/>
</dbReference>
<keyword evidence="3" id="KW-0732">Signal</keyword>
<keyword evidence="13" id="KW-0175">Coiled coil</keyword>
<dbReference type="PANTHER" id="PTHR44170">
    <property type="entry name" value="PROTEIN SIDEKICK"/>
    <property type="match status" value="1"/>
</dbReference>
<evidence type="ECO:0000256" key="4">
    <source>
        <dbReference type="ARBA" id="ARBA00022737"/>
    </source>
</evidence>